<dbReference type="AlphaFoldDB" id="A0A1I2ARI4"/>
<feature type="transmembrane region" description="Helical" evidence="2">
    <location>
        <begin position="59"/>
        <end position="77"/>
    </location>
</feature>
<evidence type="ECO:0000313" key="3">
    <source>
        <dbReference type="EMBL" id="SFE46635.1"/>
    </source>
</evidence>
<evidence type="ECO:0000313" key="4">
    <source>
        <dbReference type="Proteomes" id="UP000199323"/>
    </source>
</evidence>
<sequence length="87" mass="9152">MSGRPARTPSPEGPQQPPTGSARRLRQFGAMLAMLVLCLLGGALLAGVVALVWPLPLGSLVIIAVAVGAISWLSVVTQPAERSRRRR</sequence>
<gene>
    <name evidence="3" type="ORF">SAMN05216251_103201</name>
</gene>
<keyword evidence="2" id="KW-1133">Transmembrane helix</keyword>
<dbReference type="Proteomes" id="UP000199323">
    <property type="component" value="Unassembled WGS sequence"/>
</dbReference>
<proteinExistence type="predicted"/>
<protein>
    <submittedName>
        <fullName evidence="3">Uncharacterized protein</fullName>
    </submittedName>
</protein>
<name>A0A1I2ARI4_9ACTN</name>
<keyword evidence="2" id="KW-0812">Transmembrane</keyword>
<feature type="region of interest" description="Disordered" evidence="1">
    <location>
        <begin position="1"/>
        <end position="22"/>
    </location>
</feature>
<accession>A0A1I2ARI4</accession>
<keyword evidence="2" id="KW-0472">Membrane</keyword>
<feature type="transmembrane region" description="Helical" evidence="2">
    <location>
        <begin position="32"/>
        <end position="53"/>
    </location>
</feature>
<evidence type="ECO:0000256" key="2">
    <source>
        <dbReference type="SAM" id="Phobius"/>
    </source>
</evidence>
<keyword evidence="4" id="KW-1185">Reference proteome</keyword>
<evidence type="ECO:0000256" key="1">
    <source>
        <dbReference type="SAM" id="MobiDB-lite"/>
    </source>
</evidence>
<organism evidence="3 4">
    <name type="scientific">Actinacidiphila alni</name>
    <dbReference type="NCBI Taxonomy" id="380248"/>
    <lineage>
        <taxon>Bacteria</taxon>
        <taxon>Bacillati</taxon>
        <taxon>Actinomycetota</taxon>
        <taxon>Actinomycetes</taxon>
        <taxon>Kitasatosporales</taxon>
        <taxon>Streptomycetaceae</taxon>
        <taxon>Actinacidiphila</taxon>
    </lineage>
</organism>
<dbReference type="EMBL" id="FONG01000003">
    <property type="protein sequence ID" value="SFE46635.1"/>
    <property type="molecule type" value="Genomic_DNA"/>
</dbReference>
<reference evidence="4" key="1">
    <citation type="submission" date="2016-10" db="EMBL/GenBank/DDBJ databases">
        <authorList>
            <person name="Varghese N."/>
            <person name="Submissions S."/>
        </authorList>
    </citation>
    <scope>NUCLEOTIDE SEQUENCE [LARGE SCALE GENOMIC DNA]</scope>
    <source>
        <strain evidence="4">CGMCC 4.3510</strain>
    </source>
</reference>